<dbReference type="AlphaFoldDB" id="A0A193QJY5"/>
<gene>
    <name evidence="1" type="ORF">SGGMMB4_03082</name>
</gene>
<name>A0A193QJY5_SODGM</name>
<proteinExistence type="predicted"/>
<protein>
    <submittedName>
        <fullName evidence="1">Uncharacterized protein</fullName>
    </submittedName>
</protein>
<organism evidence="1 2">
    <name type="scientific">Sodalis glossinidius (strain morsitans)</name>
    <dbReference type="NCBI Taxonomy" id="343509"/>
    <lineage>
        <taxon>Bacteria</taxon>
        <taxon>Pseudomonadati</taxon>
        <taxon>Pseudomonadota</taxon>
        <taxon>Gammaproteobacteria</taxon>
        <taxon>Enterobacterales</taxon>
        <taxon>Bruguierivoracaceae</taxon>
        <taxon>Sodalis</taxon>
    </lineage>
</organism>
<dbReference type="Proteomes" id="UP000245838">
    <property type="component" value="Chromosome sggmmb4_Chromosome"/>
</dbReference>
<evidence type="ECO:0000313" key="1">
    <source>
        <dbReference type="EMBL" id="CRL45403.1"/>
    </source>
</evidence>
<evidence type="ECO:0000313" key="2">
    <source>
        <dbReference type="Proteomes" id="UP000245838"/>
    </source>
</evidence>
<dbReference type="EMBL" id="LN854557">
    <property type="protein sequence ID" value="CRL45403.1"/>
    <property type="molecule type" value="Genomic_DNA"/>
</dbReference>
<accession>A0A193QJY5</accession>
<sequence length="61" mass="6832">MCHIDSQCYINSLTIYRLIHINRMATTAKKAVITHFCCFPASGWVVFGECRFSFDAVASVG</sequence>
<reference evidence="1 2" key="1">
    <citation type="submission" date="2015-05" db="EMBL/GenBank/DDBJ databases">
        <authorList>
            <person name="Goodhead I."/>
        </authorList>
    </citation>
    <scope>NUCLEOTIDE SEQUENCE [LARGE SCALE GENOMIC DNA]</scope>
    <source>
        <strain evidence="2">morsitans</strain>
    </source>
</reference>